<dbReference type="HOGENOM" id="CLU_1363221_0_0_1"/>
<dbReference type="PANTHER" id="PTHR16471">
    <property type="entry name" value="CMT1A DUPLICATED REGION TRANSCRIPT 15 PROTEIN-LIKE PROTEIN"/>
    <property type="match status" value="1"/>
</dbReference>
<dbReference type="FunCoup" id="G3S6F6">
    <property type="interactions" value="1"/>
</dbReference>
<evidence type="ECO:0000256" key="1">
    <source>
        <dbReference type="SAM" id="MobiDB-lite"/>
    </source>
</evidence>
<name>G3S6F6_GORGO</name>
<dbReference type="OMA" id="AICLYCA"/>
<feature type="compositionally biased region" description="Low complexity" evidence="1">
    <location>
        <begin position="139"/>
        <end position="154"/>
    </location>
</feature>
<dbReference type="GeneTree" id="ENSGT00390000011755"/>
<dbReference type="AlphaFoldDB" id="G3S6F6"/>
<keyword evidence="3" id="KW-1185">Reference proteome</keyword>
<dbReference type="EMBL" id="CABD030119664">
    <property type="status" value="NOT_ANNOTATED_CDS"/>
    <property type="molecule type" value="Genomic_DNA"/>
</dbReference>
<dbReference type="Ensembl" id="ENSGGOT00000029185.2">
    <property type="protein sequence ID" value="ENSGGOP00000023663.2"/>
    <property type="gene ID" value="ENSGGOG00000022628.2"/>
</dbReference>
<reference evidence="2" key="4">
    <citation type="submission" date="2025-09" db="UniProtKB">
        <authorList>
            <consortium name="Ensembl"/>
        </authorList>
    </citation>
    <scope>IDENTIFICATION</scope>
</reference>
<dbReference type="Bgee" id="ENSGGOG00000022628">
    <property type="expression patterns" value="Expressed in testis and 1 other cell type or tissue"/>
</dbReference>
<dbReference type="InParanoid" id="G3S6F6"/>
<proteinExistence type="predicted"/>
<feature type="region of interest" description="Disordered" evidence="1">
    <location>
        <begin position="133"/>
        <end position="187"/>
    </location>
</feature>
<sequence length="215" mass="22961">WKFQWKVSAPASGAEIQLFAVPAVEPVPAPGADSPPGTALELEEAPEPSCRCPGTAQDQPSEELPDFMAPPVEPPASALELKVWLELEVAERGDQYSSSQQLPHCSQSWAQWKLWRQRPGCATWAPLPHWRGTPLIQQSSSPAAEGPAATAAGGVCLPEGGAGEQEKEPVSRGSSRSSCSQRRPPPPGMEVCPQLGIWAICLYCAAQDSLFLTGR</sequence>
<dbReference type="PANTHER" id="PTHR16471:SF2">
    <property type="match status" value="1"/>
</dbReference>
<evidence type="ECO:0000313" key="3">
    <source>
        <dbReference type="Proteomes" id="UP000001519"/>
    </source>
</evidence>
<reference evidence="3" key="1">
    <citation type="submission" date="2011-05" db="EMBL/GenBank/DDBJ databases">
        <title>Insights into the evolution of the great apes provided by the gorilla genome.</title>
        <authorList>
            <person name="Scally A."/>
        </authorList>
    </citation>
    <scope>NUCLEOTIDE SEQUENCE [LARGE SCALE GENOMIC DNA]</scope>
</reference>
<evidence type="ECO:0000313" key="2">
    <source>
        <dbReference type="Ensembl" id="ENSGGOP00000023663.2"/>
    </source>
</evidence>
<protein>
    <submittedName>
        <fullName evidence="2">Uncharacterized protein</fullName>
    </submittedName>
</protein>
<dbReference type="eggNOG" id="ENOG502TFSV">
    <property type="taxonomic scope" value="Eukaryota"/>
</dbReference>
<reference evidence="2 3" key="2">
    <citation type="journal article" date="2012" name="Nature">
        <title>Insights into hominid evolution from the gorilla genome sequence.</title>
        <authorList>
            <person name="Scally A."/>
            <person name="Dutheil J.Y."/>
            <person name="Hillier L.W."/>
            <person name="Jordan G.E."/>
            <person name="Goodhead I."/>
            <person name="Herrero J."/>
            <person name="Hobolth A."/>
            <person name="Lappalainen T."/>
            <person name="Mailund T."/>
            <person name="Marques-Bonet T."/>
            <person name="McCarthy S."/>
            <person name="Montgomery S.H."/>
            <person name="Schwalie P.C."/>
            <person name="Tang Y.A."/>
            <person name="Ward M.C."/>
            <person name="Xue Y."/>
            <person name="Yngvadottir B."/>
            <person name="Alkan C."/>
            <person name="Andersen L.N."/>
            <person name="Ayub Q."/>
            <person name="Ball E.V."/>
            <person name="Beal K."/>
            <person name="Bradley B.J."/>
            <person name="Chen Y."/>
            <person name="Clee C.M."/>
            <person name="Fitzgerald S."/>
            <person name="Graves T.A."/>
            <person name="Gu Y."/>
            <person name="Heath P."/>
            <person name="Heger A."/>
            <person name="Karakoc E."/>
            <person name="Kolb-Kokocinski A."/>
            <person name="Laird G.K."/>
            <person name="Lunter G."/>
            <person name="Meader S."/>
            <person name="Mort M."/>
            <person name="Mullikin J.C."/>
            <person name="Munch K."/>
            <person name="O'Connor T.D."/>
            <person name="Phillips A.D."/>
            <person name="Prado-Martinez J."/>
            <person name="Rogers A.S."/>
            <person name="Sajjadian S."/>
            <person name="Schmidt D."/>
            <person name="Shaw K."/>
            <person name="Simpson J.T."/>
            <person name="Stenson P.D."/>
            <person name="Turner D.J."/>
            <person name="Vigilant L."/>
            <person name="Vilella A.J."/>
            <person name="Whitener W."/>
            <person name="Zhu B."/>
            <person name="Cooper D.N."/>
            <person name="de Jong P."/>
            <person name="Dermitzakis E.T."/>
            <person name="Eichler E.E."/>
            <person name="Flicek P."/>
            <person name="Goldman N."/>
            <person name="Mundy N.I."/>
            <person name="Ning Z."/>
            <person name="Odom D.T."/>
            <person name="Ponting C.P."/>
            <person name="Quail M.A."/>
            <person name="Ryder O.A."/>
            <person name="Searle S.M."/>
            <person name="Warren W.C."/>
            <person name="Wilson R.K."/>
            <person name="Schierup M.H."/>
            <person name="Rogers J."/>
            <person name="Tyler-Smith C."/>
            <person name="Durbin R."/>
        </authorList>
    </citation>
    <scope>NUCLEOTIDE SEQUENCE [LARGE SCALE GENOMIC DNA]</scope>
</reference>
<reference evidence="2" key="3">
    <citation type="submission" date="2025-08" db="UniProtKB">
        <authorList>
            <consortium name="Ensembl"/>
        </authorList>
    </citation>
    <scope>IDENTIFICATION</scope>
</reference>
<organism evidence="2 3">
    <name type="scientific">Gorilla gorilla gorilla</name>
    <name type="common">Western lowland gorilla</name>
    <dbReference type="NCBI Taxonomy" id="9595"/>
    <lineage>
        <taxon>Eukaryota</taxon>
        <taxon>Metazoa</taxon>
        <taxon>Chordata</taxon>
        <taxon>Craniata</taxon>
        <taxon>Vertebrata</taxon>
        <taxon>Euteleostomi</taxon>
        <taxon>Mammalia</taxon>
        <taxon>Eutheria</taxon>
        <taxon>Euarchontoglires</taxon>
        <taxon>Primates</taxon>
        <taxon>Haplorrhini</taxon>
        <taxon>Catarrhini</taxon>
        <taxon>Hominidae</taxon>
        <taxon>Gorilla</taxon>
    </lineage>
</organism>
<accession>G3S6F6</accession>
<feature type="region of interest" description="Disordered" evidence="1">
    <location>
        <begin position="25"/>
        <end position="73"/>
    </location>
</feature>
<dbReference type="Proteomes" id="UP000001519">
    <property type="component" value="Chromosome 22"/>
</dbReference>
<feature type="compositionally biased region" description="Low complexity" evidence="1">
    <location>
        <begin position="171"/>
        <end position="182"/>
    </location>
</feature>